<evidence type="ECO:0000256" key="1">
    <source>
        <dbReference type="SAM" id="MobiDB-lite"/>
    </source>
</evidence>
<keyword evidence="3" id="KW-1185">Reference proteome</keyword>
<organism evidence="2 3">
    <name type="scientific">Pleurodeles waltl</name>
    <name type="common">Iberian ribbed newt</name>
    <dbReference type="NCBI Taxonomy" id="8319"/>
    <lineage>
        <taxon>Eukaryota</taxon>
        <taxon>Metazoa</taxon>
        <taxon>Chordata</taxon>
        <taxon>Craniata</taxon>
        <taxon>Vertebrata</taxon>
        <taxon>Euteleostomi</taxon>
        <taxon>Amphibia</taxon>
        <taxon>Batrachia</taxon>
        <taxon>Caudata</taxon>
        <taxon>Salamandroidea</taxon>
        <taxon>Salamandridae</taxon>
        <taxon>Pleurodelinae</taxon>
        <taxon>Pleurodeles</taxon>
    </lineage>
</organism>
<evidence type="ECO:0000313" key="3">
    <source>
        <dbReference type="Proteomes" id="UP001066276"/>
    </source>
</evidence>
<name>A0AAV7UNX4_PLEWA</name>
<dbReference type="AlphaFoldDB" id="A0AAV7UNX4"/>
<reference evidence="2" key="1">
    <citation type="journal article" date="2022" name="bioRxiv">
        <title>Sequencing and chromosome-scale assembly of the giantPleurodeles waltlgenome.</title>
        <authorList>
            <person name="Brown T."/>
            <person name="Elewa A."/>
            <person name="Iarovenko S."/>
            <person name="Subramanian E."/>
            <person name="Araus A.J."/>
            <person name="Petzold A."/>
            <person name="Susuki M."/>
            <person name="Suzuki K.-i.T."/>
            <person name="Hayashi T."/>
            <person name="Toyoda A."/>
            <person name="Oliveira C."/>
            <person name="Osipova E."/>
            <person name="Leigh N.D."/>
            <person name="Simon A."/>
            <person name="Yun M.H."/>
        </authorList>
    </citation>
    <scope>NUCLEOTIDE SEQUENCE</scope>
    <source>
        <strain evidence="2">20211129_DDA</strain>
        <tissue evidence="2">Liver</tissue>
    </source>
</reference>
<proteinExistence type="predicted"/>
<dbReference type="EMBL" id="JANPWB010000005">
    <property type="protein sequence ID" value="KAJ1190543.1"/>
    <property type="molecule type" value="Genomic_DNA"/>
</dbReference>
<accession>A0AAV7UNX4</accession>
<dbReference type="Proteomes" id="UP001066276">
    <property type="component" value="Chromosome 3_1"/>
</dbReference>
<protein>
    <submittedName>
        <fullName evidence="2">Uncharacterized protein</fullName>
    </submittedName>
</protein>
<comment type="caution">
    <text evidence="2">The sequence shown here is derived from an EMBL/GenBank/DDBJ whole genome shotgun (WGS) entry which is preliminary data.</text>
</comment>
<evidence type="ECO:0000313" key="2">
    <source>
        <dbReference type="EMBL" id="KAJ1190543.1"/>
    </source>
</evidence>
<feature type="compositionally biased region" description="Low complexity" evidence="1">
    <location>
        <begin position="24"/>
        <end position="33"/>
    </location>
</feature>
<feature type="region of interest" description="Disordered" evidence="1">
    <location>
        <begin position="1"/>
        <end position="51"/>
    </location>
</feature>
<sequence length="75" mass="8526">MSTPLQAQRHACLTQPPPRRRPDTAAPRPARWAPELRRHCHGTEGLGPTPSDDCEDVDCGLYHAKERWCGSHMRR</sequence>
<gene>
    <name evidence="2" type="ORF">NDU88_007281</name>
</gene>